<name>A0A382DCS6_9ZZZZ</name>
<protein>
    <recommendedName>
        <fullName evidence="1">SIS domain-containing protein</fullName>
    </recommendedName>
</protein>
<dbReference type="SUPFAM" id="SSF53697">
    <property type="entry name" value="SIS domain"/>
    <property type="match status" value="1"/>
</dbReference>
<proteinExistence type="predicted"/>
<dbReference type="InterPro" id="IPR050099">
    <property type="entry name" value="SIS_GmhA/DiaA_subfam"/>
</dbReference>
<evidence type="ECO:0000313" key="2">
    <source>
        <dbReference type="EMBL" id="SVB36228.1"/>
    </source>
</evidence>
<evidence type="ECO:0000259" key="1">
    <source>
        <dbReference type="PROSITE" id="PS51464"/>
    </source>
</evidence>
<gene>
    <name evidence="2" type="ORF">METZ01_LOCUS189082</name>
</gene>
<dbReference type="GO" id="GO:1901135">
    <property type="term" value="P:carbohydrate derivative metabolic process"/>
    <property type="evidence" value="ECO:0007669"/>
    <property type="project" value="InterPro"/>
</dbReference>
<accession>A0A382DCS6</accession>
<dbReference type="Pfam" id="PF13580">
    <property type="entry name" value="SIS_2"/>
    <property type="match status" value="1"/>
</dbReference>
<dbReference type="InterPro" id="IPR001347">
    <property type="entry name" value="SIS_dom"/>
</dbReference>
<dbReference type="PROSITE" id="PS51464">
    <property type="entry name" value="SIS"/>
    <property type="match status" value="1"/>
</dbReference>
<feature type="domain" description="SIS" evidence="1">
    <location>
        <begin position="30"/>
        <end position="200"/>
    </location>
</feature>
<dbReference type="PANTHER" id="PTHR30390">
    <property type="entry name" value="SEDOHEPTULOSE 7-PHOSPHATE ISOMERASE / DNAA INITIATOR-ASSOCIATING FACTOR FOR REPLICATION INITIATION"/>
    <property type="match status" value="1"/>
</dbReference>
<dbReference type="EMBL" id="UINC01038762">
    <property type="protein sequence ID" value="SVB36228.1"/>
    <property type="molecule type" value="Genomic_DNA"/>
</dbReference>
<sequence>MTFTDHFLTDTVEILRQLDVSDVESVVATIAATRERGGRLFFCGSGGGAGHASHAACDFRKLAGIESYCVSDNVSELTARVNDDGWDTAYAEWLRVSGIRGDDCLFVFSVGGGCTDPPVSVNLVNAVRLAVDVGAYVVGVVGRDGGALRELATASILVPTVDPKLVAPQTEGLQALFWHLVVSHPDLAANIAKWEGLDASSGT</sequence>
<dbReference type="PANTHER" id="PTHR30390:SF6">
    <property type="entry name" value="DNAA INITIATOR-ASSOCIATING PROTEIN DIAA"/>
    <property type="match status" value="1"/>
</dbReference>
<dbReference type="AlphaFoldDB" id="A0A382DCS6"/>
<dbReference type="Gene3D" id="3.40.50.10490">
    <property type="entry name" value="Glucose-6-phosphate isomerase like protein, domain 1"/>
    <property type="match status" value="1"/>
</dbReference>
<reference evidence="2" key="1">
    <citation type="submission" date="2018-05" db="EMBL/GenBank/DDBJ databases">
        <authorList>
            <person name="Lanie J.A."/>
            <person name="Ng W.-L."/>
            <person name="Kazmierczak K.M."/>
            <person name="Andrzejewski T.M."/>
            <person name="Davidsen T.M."/>
            <person name="Wayne K.J."/>
            <person name="Tettelin H."/>
            <person name="Glass J.I."/>
            <person name="Rusch D."/>
            <person name="Podicherti R."/>
            <person name="Tsui H.-C.T."/>
            <person name="Winkler M.E."/>
        </authorList>
    </citation>
    <scope>NUCLEOTIDE SEQUENCE</scope>
</reference>
<dbReference type="InterPro" id="IPR046348">
    <property type="entry name" value="SIS_dom_sf"/>
</dbReference>
<organism evidence="2">
    <name type="scientific">marine metagenome</name>
    <dbReference type="NCBI Taxonomy" id="408172"/>
    <lineage>
        <taxon>unclassified sequences</taxon>
        <taxon>metagenomes</taxon>
        <taxon>ecological metagenomes</taxon>
    </lineage>
</organism>
<dbReference type="GO" id="GO:0097367">
    <property type="term" value="F:carbohydrate derivative binding"/>
    <property type="evidence" value="ECO:0007669"/>
    <property type="project" value="InterPro"/>
</dbReference>